<feature type="coiled-coil region" evidence="2">
    <location>
        <begin position="902"/>
        <end position="943"/>
    </location>
</feature>
<organism evidence="4 5">
    <name type="scientific">Marine Group I thaumarchaeote</name>
    <dbReference type="NCBI Taxonomy" id="2511932"/>
    <lineage>
        <taxon>Archaea</taxon>
        <taxon>Nitrososphaerota</taxon>
        <taxon>Marine Group I</taxon>
    </lineage>
</organism>
<dbReference type="InterPro" id="IPR003395">
    <property type="entry name" value="RecF/RecN/SMC_N"/>
</dbReference>
<dbReference type="EMBL" id="JACATI010000012">
    <property type="protein sequence ID" value="NWJ20858.1"/>
    <property type="molecule type" value="Genomic_DNA"/>
</dbReference>
<gene>
    <name evidence="4" type="ORF">HX860_07350</name>
</gene>
<dbReference type="PANTHER" id="PTHR43977">
    <property type="entry name" value="STRUCTURAL MAINTENANCE OF CHROMOSOMES PROTEIN 3"/>
    <property type="match status" value="1"/>
</dbReference>
<reference evidence="4 5" key="1">
    <citation type="journal article" date="2019" name="Environ. Microbiol.">
        <title>Genomics insights into ecotype formation of ammonia-oxidizing archaea in the deep ocean.</title>
        <authorList>
            <person name="Wang Y."/>
            <person name="Huang J.M."/>
            <person name="Cui G.J."/>
            <person name="Nunoura T."/>
            <person name="Takaki Y."/>
            <person name="Li W.L."/>
            <person name="Li J."/>
            <person name="Gao Z.M."/>
            <person name="Takai K."/>
            <person name="Zhang A.Q."/>
            <person name="Stepanauskas R."/>
        </authorList>
    </citation>
    <scope>NUCLEOTIDE SEQUENCE [LARGE SCALE GENOMIC DNA]</scope>
    <source>
        <strain evidence="4 5">L14</strain>
    </source>
</reference>
<dbReference type="Gene3D" id="3.40.50.300">
    <property type="entry name" value="P-loop containing nucleotide triphosphate hydrolases"/>
    <property type="match status" value="2"/>
</dbReference>
<feature type="coiled-coil region" evidence="2">
    <location>
        <begin position="390"/>
        <end position="424"/>
    </location>
</feature>
<keyword evidence="1 2" id="KW-0175">Coiled coil</keyword>
<proteinExistence type="predicted"/>
<evidence type="ECO:0000259" key="3">
    <source>
        <dbReference type="SMART" id="SM00968"/>
    </source>
</evidence>
<name>A0A7K4MAS9_9ARCH</name>
<dbReference type="GO" id="GO:0005524">
    <property type="term" value="F:ATP binding"/>
    <property type="evidence" value="ECO:0007669"/>
    <property type="project" value="InterPro"/>
</dbReference>
<dbReference type="InterPro" id="IPR027417">
    <property type="entry name" value="P-loop_NTPase"/>
</dbReference>
<comment type="caution">
    <text evidence="4">The sequence shown here is derived from an EMBL/GenBank/DDBJ whole genome shotgun (WGS) entry which is preliminary data.</text>
</comment>
<feature type="coiled-coil region" evidence="2">
    <location>
        <begin position="839"/>
        <end position="873"/>
    </location>
</feature>
<dbReference type="InterPro" id="IPR024704">
    <property type="entry name" value="SMC"/>
</dbReference>
<feature type="domain" description="SMC hinge" evidence="3">
    <location>
        <begin position="525"/>
        <end position="638"/>
    </location>
</feature>
<dbReference type="GO" id="GO:0016887">
    <property type="term" value="F:ATP hydrolysis activity"/>
    <property type="evidence" value="ECO:0007669"/>
    <property type="project" value="InterPro"/>
</dbReference>
<dbReference type="SUPFAM" id="SSF75553">
    <property type="entry name" value="Smc hinge domain"/>
    <property type="match status" value="1"/>
</dbReference>
<evidence type="ECO:0000256" key="2">
    <source>
        <dbReference type="SAM" id="Coils"/>
    </source>
</evidence>
<dbReference type="InterPro" id="IPR036277">
    <property type="entry name" value="SMC_hinge_sf"/>
</dbReference>
<protein>
    <submittedName>
        <fullName evidence="4">Chromosome segregation protein SMC</fullName>
    </submittedName>
</protein>
<dbReference type="GO" id="GO:0005694">
    <property type="term" value="C:chromosome"/>
    <property type="evidence" value="ECO:0007669"/>
    <property type="project" value="InterPro"/>
</dbReference>
<dbReference type="Pfam" id="PF06470">
    <property type="entry name" value="SMC_hinge"/>
    <property type="match status" value="1"/>
</dbReference>
<evidence type="ECO:0000313" key="4">
    <source>
        <dbReference type="EMBL" id="NWJ20858.1"/>
    </source>
</evidence>
<dbReference type="Pfam" id="PF02463">
    <property type="entry name" value="SMC_N"/>
    <property type="match status" value="2"/>
</dbReference>
<dbReference type="AlphaFoldDB" id="A0A7K4MAS9"/>
<dbReference type="SUPFAM" id="SSF57997">
    <property type="entry name" value="Tropomyosin"/>
    <property type="match status" value="1"/>
</dbReference>
<dbReference type="SUPFAM" id="SSF52540">
    <property type="entry name" value="P-loop containing nucleoside triphosphate hydrolases"/>
    <property type="match status" value="1"/>
</dbReference>
<dbReference type="SMART" id="SM00968">
    <property type="entry name" value="SMC_hinge"/>
    <property type="match status" value="1"/>
</dbReference>
<feature type="coiled-coil region" evidence="2">
    <location>
        <begin position="190"/>
        <end position="217"/>
    </location>
</feature>
<dbReference type="InterPro" id="IPR010935">
    <property type="entry name" value="SMC_hinge"/>
</dbReference>
<accession>A0A7K4MAS9</accession>
<dbReference type="Gene3D" id="1.20.1060.20">
    <property type="match status" value="1"/>
</dbReference>
<evidence type="ECO:0000313" key="5">
    <source>
        <dbReference type="Proteomes" id="UP000587702"/>
    </source>
</evidence>
<dbReference type="Gene3D" id="3.30.70.1620">
    <property type="match status" value="1"/>
</dbReference>
<dbReference type="Proteomes" id="UP000587702">
    <property type="component" value="Unassembled WGS sequence"/>
</dbReference>
<dbReference type="PIRSF" id="PIRSF005719">
    <property type="entry name" value="SMC"/>
    <property type="match status" value="1"/>
</dbReference>
<feature type="coiled-coil region" evidence="2">
    <location>
        <begin position="694"/>
        <end position="721"/>
    </location>
</feature>
<sequence>MVHIKKVEIFGFKSFGFKNTTVQFEPGLISISGPNGSGKSNILDAIQFAMGENKLKILRVDKLRSLIHDIEGNRHGPKLTRITIHFDNSDRKIPVDSDIVLITREMNEHGESMYYLNKKKTTRSQVLDLLDMANAGLGQLNAIQQGTVTRISEFTSEEKRQTIEDLIGLSYFDEKKAASLQQLEDADRRFEIAIARMGEIKKRIDELEEERNQQLRHDFLERELTRYSALAAANEMKVVLSQKTSKESTLHTITTEITEFDGQRTVLKTEIDVLESEKSKIMTEADNYNHEKALLDAEISSAYEQYESDNSAISVSTKRIEQIDNRNPKIKTELKDIKNSISDVNAQTLKIKESIEETNLKKNKINNDVVIVDSEYEKILTDQSGVAAKKSEIDNKIKTLTSQLNDAKLKLSKSQQEKDHSKDKITKNSRKFDEFVQGIVNLSTSKSEFESIMKHDDVTITELKSEIIKLQTKKSKINNDMEEWSSILEKSTKAAITAKSKIKTIKGFMYEDYTVAKLKEDADKLGIIGLVYELISWDKQYERSVLAVSSDWIKAIVVKDFATLIGIAEAARSKKLPKLKIIPLDAIPKFKLTLPKESGVIGILADYVTCDPAYSTLKTFLFGNIVLTENRESAYNISKLGYKAVTINGEYFAAKGGTVVIDINSKISKLTKLISMSSDIDGLFQSINLIKNYLLQKKHSLKKLEDLIESYKERLLISEKSLSKTNENYSNLKSSIASKMNLKGQLAKRNSELTSRNTHIESKIITNESHIESLNERIFIVEKNYASGEQDRIASELSRINVKKVEVEKLFTTIMNEFRDKSSHLTILETQVSQKKSQSNRLDDEEHSLNLERQELETKIQELEKQKEPKKVVLVKLRQKEQDLISTSGSSIGKLKVYDDKLKILSEKKTEITQQISTLERQSDSLNRNLHDLQQNESKLKQIISTFRFDKDMEIFNVEPIVQGLSAELTSLNSLNAKAPETYLEVSYGYRSMSTRKNSLEEEKNAIIKFLDDVDKEKRQTFLDAFDTVDKEIRLIFNKMTGGNAWLELQNEDDIFDSGISYLIQFPNKPKRESTSISGGEKTLAAIVFVLALQKLKPSPFYLFDEIDAHLDAPNSEKLAKILEERSKESQFILVSLKESVIRKSKLIYGVYPKNGVSHIAIYKDKRMPSVQTS</sequence>
<dbReference type="GO" id="GO:0051276">
    <property type="term" value="P:chromosome organization"/>
    <property type="evidence" value="ECO:0007669"/>
    <property type="project" value="InterPro"/>
</dbReference>
<evidence type="ECO:0000256" key="1">
    <source>
        <dbReference type="ARBA" id="ARBA00023054"/>
    </source>
</evidence>